<dbReference type="Proteomes" id="UP000821865">
    <property type="component" value="Chromosome 4"/>
</dbReference>
<comment type="caution">
    <text evidence="1">The sequence shown here is derived from an EMBL/GenBank/DDBJ whole genome shotgun (WGS) entry which is preliminary data.</text>
</comment>
<proteinExistence type="predicted"/>
<evidence type="ECO:0000313" key="2">
    <source>
        <dbReference type="Proteomes" id="UP000821865"/>
    </source>
</evidence>
<dbReference type="EMBL" id="CM023473">
    <property type="protein sequence ID" value="KAH7954805.1"/>
    <property type="molecule type" value="Genomic_DNA"/>
</dbReference>
<reference evidence="1" key="1">
    <citation type="submission" date="2020-05" db="EMBL/GenBank/DDBJ databases">
        <title>Large-scale comparative analyses of tick genomes elucidate their genetic diversity and vector capacities.</title>
        <authorList>
            <person name="Jia N."/>
            <person name="Wang J."/>
            <person name="Shi W."/>
            <person name="Du L."/>
            <person name="Sun Y."/>
            <person name="Zhan W."/>
            <person name="Jiang J."/>
            <person name="Wang Q."/>
            <person name="Zhang B."/>
            <person name="Ji P."/>
            <person name="Sakyi L.B."/>
            <person name="Cui X."/>
            <person name="Yuan T."/>
            <person name="Jiang B."/>
            <person name="Yang W."/>
            <person name="Lam T.T.-Y."/>
            <person name="Chang Q."/>
            <person name="Ding S."/>
            <person name="Wang X."/>
            <person name="Zhu J."/>
            <person name="Ruan X."/>
            <person name="Zhao L."/>
            <person name="Wei J."/>
            <person name="Que T."/>
            <person name="Du C."/>
            <person name="Cheng J."/>
            <person name="Dai P."/>
            <person name="Han X."/>
            <person name="Huang E."/>
            <person name="Gao Y."/>
            <person name="Liu J."/>
            <person name="Shao H."/>
            <person name="Ye R."/>
            <person name="Li L."/>
            <person name="Wei W."/>
            <person name="Wang X."/>
            <person name="Wang C."/>
            <person name="Yang T."/>
            <person name="Huo Q."/>
            <person name="Li W."/>
            <person name="Guo W."/>
            <person name="Chen H."/>
            <person name="Zhou L."/>
            <person name="Ni X."/>
            <person name="Tian J."/>
            <person name="Zhou Y."/>
            <person name="Sheng Y."/>
            <person name="Liu T."/>
            <person name="Pan Y."/>
            <person name="Xia L."/>
            <person name="Li J."/>
            <person name="Zhao F."/>
            <person name="Cao W."/>
        </authorList>
    </citation>
    <scope>NUCLEOTIDE SEQUENCE</scope>
    <source>
        <strain evidence="1">Dsil-2018</strain>
    </source>
</reference>
<keyword evidence="2" id="KW-1185">Reference proteome</keyword>
<gene>
    <name evidence="1" type="ORF">HPB49_021927</name>
</gene>
<name>A0ACB8D008_DERSI</name>
<organism evidence="1 2">
    <name type="scientific">Dermacentor silvarum</name>
    <name type="common">Tick</name>
    <dbReference type="NCBI Taxonomy" id="543639"/>
    <lineage>
        <taxon>Eukaryota</taxon>
        <taxon>Metazoa</taxon>
        <taxon>Ecdysozoa</taxon>
        <taxon>Arthropoda</taxon>
        <taxon>Chelicerata</taxon>
        <taxon>Arachnida</taxon>
        <taxon>Acari</taxon>
        <taxon>Parasitiformes</taxon>
        <taxon>Ixodida</taxon>
        <taxon>Ixodoidea</taxon>
        <taxon>Ixodidae</taxon>
        <taxon>Rhipicephalinae</taxon>
        <taxon>Dermacentor</taxon>
    </lineage>
</organism>
<protein>
    <submittedName>
        <fullName evidence="1">Uncharacterized protein</fullName>
    </submittedName>
</protein>
<accession>A0ACB8D008</accession>
<sequence length="338" mass="37305">MPILACLVLQLSSGSDILGKIGGVCTSSVFWCLCAFNCPLIEASGRRFPLDEQLKQLWVNNMGTSALEPEVDGMLCAEHFEPECFTDGRLEELRGDAIPTVFDFPAATAQATAPVANKPPSLLKRKLVDIKTTYLKHNLEKPVTVTLPPSSRLVLIPTKPHLEQHRSSRSTTVPIAKESPHSHFSAVSTVAMCSSVQNDLVLNDDVDTTVAPQDLSDQRSIVQPITQLRTSKLAKATQELSKAKRAYATCRRKQKTLNDLLFVERTLERNELLQNPDSESCEVTRHTNFLTCKEGEPQSNKEFLTVTEDDAADNELEGTANYNEKVLRAISDGQSVLQ</sequence>
<evidence type="ECO:0000313" key="1">
    <source>
        <dbReference type="EMBL" id="KAH7954805.1"/>
    </source>
</evidence>